<dbReference type="GeneID" id="28736184"/>
<comment type="caution">
    <text evidence="2">The sequence shown here is derived from an EMBL/GenBank/DDBJ whole genome shotgun (WGS) entry which is preliminary data.</text>
</comment>
<dbReference type="PANTHER" id="PTHR47657:SF12">
    <property type="entry name" value="ZN(II)2CYS6 TRANSCRIPTION FACTOR (EUROFUNG)"/>
    <property type="match status" value="1"/>
</dbReference>
<feature type="compositionally biased region" description="Polar residues" evidence="1">
    <location>
        <begin position="404"/>
        <end position="421"/>
    </location>
</feature>
<feature type="compositionally biased region" description="Polar residues" evidence="1">
    <location>
        <begin position="450"/>
        <end position="461"/>
    </location>
</feature>
<dbReference type="VEuPathDB" id="FungiDB:AB675_4184"/>
<dbReference type="AlphaFoldDB" id="A0A0N0NKX6"/>
<dbReference type="InterPro" id="IPR052400">
    <property type="entry name" value="Zn2-C6_fungal_TF"/>
</dbReference>
<reference evidence="2 3" key="1">
    <citation type="submission" date="2015-06" db="EMBL/GenBank/DDBJ databases">
        <title>Draft genome of the ant-associated black yeast Phialophora attae CBS 131958.</title>
        <authorList>
            <person name="Moreno L.F."/>
            <person name="Stielow B.J."/>
            <person name="de Hoog S."/>
            <person name="Vicente V.A."/>
            <person name="Weiss V.A."/>
            <person name="de Vries M."/>
            <person name="Cruz L.M."/>
            <person name="Souza E.M."/>
        </authorList>
    </citation>
    <scope>NUCLEOTIDE SEQUENCE [LARGE SCALE GENOMIC DNA]</scope>
    <source>
        <strain evidence="2 3">CBS 131958</strain>
    </source>
</reference>
<dbReference type="InterPro" id="IPR021858">
    <property type="entry name" value="Fun_TF"/>
</dbReference>
<keyword evidence="3" id="KW-1185">Reference proteome</keyword>
<dbReference type="STRING" id="1664694.A0A0N0NKX6"/>
<evidence type="ECO:0000313" key="2">
    <source>
        <dbReference type="EMBL" id="KPI38538.1"/>
    </source>
</evidence>
<feature type="compositionally biased region" description="Polar residues" evidence="1">
    <location>
        <begin position="470"/>
        <end position="483"/>
    </location>
</feature>
<organism evidence="2 3">
    <name type="scientific">Cyphellophora attinorum</name>
    <dbReference type="NCBI Taxonomy" id="1664694"/>
    <lineage>
        <taxon>Eukaryota</taxon>
        <taxon>Fungi</taxon>
        <taxon>Dikarya</taxon>
        <taxon>Ascomycota</taxon>
        <taxon>Pezizomycotina</taxon>
        <taxon>Eurotiomycetes</taxon>
        <taxon>Chaetothyriomycetidae</taxon>
        <taxon>Chaetothyriales</taxon>
        <taxon>Cyphellophoraceae</taxon>
        <taxon>Cyphellophora</taxon>
    </lineage>
</organism>
<feature type="compositionally biased region" description="Basic and acidic residues" evidence="1">
    <location>
        <begin position="518"/>
        <end position="527"/>
    </location>
</feature>
<dbReference type="Proteomes" id="UP000038010">
    <property type="component" value="Unassembled WGS sequence"/>
</dbReference>
<evidence type="ECO:0000313" key="3">
    <source>
        <dbReference type="Proteomes" id="UP000038010"/>
    </source>
</evidence>
<dbReference type="GO" id="GO:0000981">
    <property type="term" value="F:DNA-binding transcription factor activity, RNA polymerase II-specific"/>
    <property type="evidence" value="ECO:0007669"/>
    <property type="project" value="TreeGrafter"/>
</dbReference>
<sequence>MPAAGEEPMKGSRPPDLMMSPDLQKRLDNWRLSGEPILPELRTSDQMYWMRFSTIDLRLIHHVVTVSSDLHTRGYSTCTAWAARMPTLITVALSHDFVMNAVLAFSASHLAWQTKNSDTENLAYHHRGVALKGLHEGIGHFSREVSDAILAASMLLSWQAPEWKSWASLQQGVSTVMAAMRPWAHESELARFLDTQKTIARARTPSTPSFPQSAMVAPDEDVRSVDEMITALHSLKLRLATNQEMAEYAGRVLDYLTELRSDFPIPSPDRAFIRLQPLRDLIFWLPPSVLRAGESDLAALTLLSHLYATALVVEALFPEIGGAYLGSMCLPPLERIHEILQSRRAAQPQDSGCTVALQIVEFPVRLVANYKSRQRAMSTGMDPYRHSPHASPYLSSHPPLASPPETNATLYSNSPLQTPHNVPSGGQFYSGPQSLPQRRDSPGMRPQSIAERTSSTGNAMSMSMVYGQQVPPQSRSSHDSNPSRMEYFGQPQQQYQYYGVNTHNRDPNDGRYYVPSVQDDRSQHHHQ</sequence>
<dbReference type="Pfam" id="PF11951">
    <property type="entry name" value="Fungal_trans_2"/>
    <property type="match status" value="1"/>
</dbReference>
<protein>
    <submittedName>
        <fullName evidence="2">Uncharacterized protein</fullName>
    </submittedName>
</protein>
<dbReference type="RefSeq" id="XP_017998501.1">
    <property type="nucleotide sequence ID" value="XM_018144304.1"/>
</dbReference>
<dbReference type="PANTHER" id="PTHR47657">
    <property type="entry name" value="STEROL REGULATORY ELEMENT-BINDING PROTEIN ECM22"/>
    <property type="match status" value="1"/>
</dbReference>
<dbReference type="OrthoDB" id="1924260at2759"/>
<name>A0A0N0NKX6_9EURO</name>
<proteinExistence type="predicted"/>
<evidence type="ECO:0000256" key="1">
    <source>
        <dbReference type="SAM" id="MobiDB-lite"/>
    </source>
</evidence>
<accession>A0A0N0NKX6</accession>
<feature type="region of interest" description="Disordered" evidence="1">
    <location>
        <begin position="378"/>
        <end position="527"/>
    </location>
</feature>
<gene>
    <name evidence="2" type="ORF">AB675_4184</name>
</gene>
<dbReference type="EMBL" id="LFJN01000018">
    <property type="protein sequence ID" value="KPI38538.1"/>
    <property type="molecule type" value="Genomic_DNA"/>
</dbReference>